<name>A0A5C3MW64_9AGAM</name>
<evidence type="ECO:0000256" key="2">
    <source>
        <dbReference type="SAM" id="MobiDB-lite"/>
    </source>
</evidence>
<protein>
    <recommendedName>
        <fullName evidence="5">F-box domain-containing protein</fullName>
    </recommendedName>
</protein>
<organism evidence="3 4">
    <name type="scientific">Heliocybe sulcata</name>
    <dbReference type="NCBI Taxonomy" id="5364"/>
    <lineage>
        <taxon>Eukaryota</taxon>
        <taxon>Fungi</taxon>
        <taxon>Dikarya</taxon>
        <taxon>Basidiomycota</taxon>
        <taxon>Agaricomycotina</taxon>
        <taxon>Agaricomycetes</taxon>
        <taxon>Gloeophyllales</taxon>
        <taxon>Gloeophyllaceae</taxon>
        <taxon>Heliocybe</taxon>
    </lineage>
</organism>
<dbReference type="Proteomes" id="UP000305948">
    <property type="component" value="Unassembled WGS sequence"/>
</dbReference>
<keyword evidence="4" id="KW-1185">Reference proteome</keyword>
<reference evidence="3 4" key="1">
    <citation type="journal article" date="2019" name="Nat. Ecol. Evol.">
        <title>Megaphylogeny resolves global patterns of mushroom evolution.</title>
        <authorList>
            <person name="Varga T."/>
            <person name="Krizsan K."/>
            <person name="Foldi C."/>
            <person name="Dima B."/>
            <person name="Sanchez-Garcia M."/>
            <person name="Sanchez-Ramirez S."/>
            <person name="Szollosi G.J."/>
            <person name="Szarkandi J.G."/>
            <person name="Papp V."/>
            <person name="Albert L."/>
            <person name="Andreopoulos W."/>
            <person name="Angelini C."/>
            <person name="Antonin V."/>
            <person name="Barry K.W."/>
            <person name="Bougher N.L."/>
            <person name="Buchanan P."/>
            <person name="Buyck B."/>
            <person name="Bense V."/>
            <person name="Catcheside P."/>
            <person name="Chovatia M."/>
            <person name="Cooper J."/>
            <person name="Damon W."/>
            <person name="Desjardin D."/>
            <person name="Finy P."/>
            <person name="Geml J."/>
            <person name="Haridas S."/>
            <person name="Hughes K."/>
            <person name="Justo A."/>
            <person name="Karasinski D."/>
            <person name="Kautmanova I."/>
            <person name="Kiss B."/>
            <person name="Kocsube S."/>
            <person name="Kotiranta H."/>
            <person name="LaButti K.M."/>
            <person name="Lechner B.E."/>
            <person name="Liimatainen K."/>
            <person name="Lipzen A."/>
            <person name="Lukacs Z."/>
            <person name="Mihaltcheva S."/>
            <person name="Morgado L.N."/>
            <person name="Niskanen T."/>
            <person name="Noordeloos M.E."/>
            <person name="Ohm R.A."/>
            <person name="Ortiz-Santana B."/>
            <person name="Ovrebo C."/>
            <person name="Racz N."/>
            <person name="Riley R."/>
            <person name="Savchenko A."/>
            <person name="Shiryaev A."/>
            <person name="Soop K."/>
            <person name="Spirin V."/>
            <person name="Szebenyi C."/>
            <person name="Tomsovsky M."/>
            <person name="Tulloss R.E."/>
            <person name="Uehling J."/>
            <person name="Grigoriev I.V."/>
            <person name="Vagvolgyi C."/>
            <person name="Papp T."/>
            <person name="Martin F.M."/>
            <person name="Miettinen O."/>
            <person name="Hibbett D.S."/>
            <person name="Nagy L.G."/>
        </authorList>
    </citation>
    <scope>NUCLEOTIDE SEQUENCE [LARGE SCALE GENOMIC DNA]</scope>
    <source>
        <strain evidence="3 4">OMC1185</strain>
    </source>
</reference>
<dbReference type="AlphaFoldDB" id="A0A5C3MW64"/>
<gene>
    <name evidence="3" type="ORF">OE88DRAFT_465427</name>
</gene>
<evidence type="ECO:0008006" key="5">
    <source>
        <dbReference type="Google" id="ProtNLM"/>
    </source>
</evidence>
<feature type="region of interest" description="Disordered" evidence="2">
    <location>
        <begin position="645"/>
        <end position="687"/>
    </location>
</feature>
<feature type="compositionally biased region" description="Pro residues" evidence="2">
    <location>
        <begin position="663"/>
        <end position="676"/>
    </location>
</feature>
<dbReference type="SUPFAM" id="SSF81383">
    <property type="entry name" value="F-box domain"/>
    <property type="match status" value="1"/>
</dbReference>
<feature type="region of interest" description="Disordered" evidence="2">
    <location>
        <begin position="51"/>
        <end position="71"/>
    </location>
</feature>
<feature type="coiled-coil region" evidence="1">
    <location>
        <begin position="360"/>
        <end position="387"/>
    </location>
</feature>
<proteinExistence type="predicted"/>
<evidence type="ECO:0000256" key="1">
    <source>
        <dbReference type="SAM" id="Coils"/>
    </source>
</evidence>
<dbReference type="OrthoDB" id="3220023at2759"/>
<evidence type="ECO:0000313" key="3">
    <source>
        <dbReference type="EMBL" id="TFK49102.1"/>
    </source>
</evidence>
<keyword evidence="1" id="KW-0175">Coiled coil</keyword>
<dbReference type="InterPro" id="IPR036047">
    <property type="entry name" value="F-box-like_dom_sf"/>
</dbReference>
<dbReference type="EMBL" id="ML213517">
    <property type="protein sequence ID" value="TFK49102.1"/>
    <property type="molecule type" value="Genomic_DNA"/>
</dbReference>
<evidence type="ECO:0000313" key="4">
    <source>
        <dbReference type="Proteomes" id="UP000305948"/>
    </source>
</evidence>
<accession>A0A5C3MW64</accession>
<sequence>MSRHSRLQSSCEKSFQFTVDCLPPSLQSALIMNTQTHDALPSVLPAAKKLRQEDPQRIETGSGASDALDTRSEDSVHDIKIMNNKQNHLARIPLELFAEILSFVPSPRDVLSVARCDKHLCATLVRRSSDFIWRQARRNCRAGAIPDPTPNWTEAAYAAWLFDAGPCEMCWKTSKPVHVSYALRVRLCGDSACHLKYGRLLITAPPTVAGDAVTGWLVSVESGRFLNAVKPELELPTTVEYPKMDKYYRRKDLIGAMDAFSQASSGDQSALTEFLVAQEDKARRMPIIMKNAVALQRWRLDYIAKTKEIRKSNDLLGRCFAGNGGWDWAIMNATQTFSVFLRAHNNSLQRITNGDFEIIRDQVDLEITNLTRRRRRKQEEKSYAQNRARVALHYQRMKSAGVQQPMPSLLEFHRLPVIKALESSAPQEPTVDEQLKDEAFLKDTLEKDLQKWRERARARLAAVLGFPDWNTTSNIKLHPVDRLTARFVCKLCRKVAKKYEELGNLDFAGACAHMCPHLDKRQRAKYVWKPEQFAPDEKAIRAIKQLLQQQHLDSEDPDSALMIRGIEPKILCLSCDAAIVMDFDRLCMHSKRHEDMQLKVLRPSDVATVLKLPVEKGLHAQVTGQSYQTKRLRALKEYGCRHCLQKSKTPPEGKEGSSDVPSPSDPAPNPESPPESMPVRPHGKLWDFNGLQSHAKEKHGIEMLGDEDFYRYTLPTT</sequence>